<evidence type="ECO:0000313" key="14">
    <source>
        <dbReference type="Proteomes" id="UP000075683"/>
    </source>
</evidence>
<name>A0A150L7V7_9BACI</name>
<keyword evidence="3 11" id="KW-0963">Cytoplasm</keyword>
<dbReference type="PANTHER" id="PTHR12215:SF10">
    <property type="entry name" value="L-AMINOADIPATE-SEMIALDEHYDE DEHYDROGENASE-PHOSPHOPANTETHEINYL TRANSFERASE"/>
    <property type="match status" value="1"/>
</dbReference>
<sequence length="117" mass="13158">MIAGIGVDIVETKRIREIMKRKPRFADRILTDREQKDFRRLPESRKTEYLAGRFAAKEAFAKALGTGIGKDLSFRDIEIQTDPAGKPFFAKPKERGVHLSISHSKTCAVAMVVIESP</sequence>
<dbReference type="InterPro" id="IPR004568">
    <property type="entry name" value="Ppantetheine-prot_Trfase_dom"/>
</dbReference>
<dbReference type="Pfam" id="PF01648">
    <property type="entry name" value="ACPS"/>
    <property type="match status" value="1"/>
</dbReference>
<evidence type="ECO:0000313" key="13">
    <source>
        <dbReference type="EMBL" id="KYD08397.1"/>
    </source>
</evidence>
<comment type="caution">
    <text evidence="13">The sequence shown here is derived from an EMBL/GenBank/DDBJ whole genome shotgun (WGS) entry which is preliminary data.</text>
</comment>
<evidence type="ECO:0000256" key="2">
    <source>
        <dbReference type="ARBA" id="ARBA00010990"/>
    </source>
</evidence>
<protein>
    <recommendedName>
        <fullName evidence="11">Holo-[acyl-carrier-protein] synthase</fullName>
        <shortName evidence="11">Holo-ACP synthase</shortName>
        <ecNumber evidence="11">2.7.8.7</ecNumber>
    </recommendedName>
    <alternativeName>
        <fullName evidence="11">4'-phosphopantetheinyl transferase AcpS</fullName>
    </alternativeName>
</protein>
<dbReference type="GO" id="GO:0000287">
    <property type="term" value="F:magnesium ion binding"/>
    <property type="evidence" value="ECO:0007669"/>
    <property type="project" value="UniProtKB-UniRule"/>
</dbReference>
<feature type="domain" description="4'-phosphopantetheinyl transferase" evidence="12">
    <location>
        <begin position="4"/>
        <end position="103"/>
    </location>
</feature>
<dbReference type="EC" id="2.7.8.7" evidence="11"/>
<feature type="binding site" evidence="11">
    <location>
        <position position="58"/>
    </location>
    <ligand>
        <name>Mg(2+)</name>
        <dbReference type="ChEBI" id="CHEBI:18420"/>
    </ligand>
</feature>
<comment type="cofactor">
    <cofactor evidence="1 11">
        <name>Mg(2+)</name>
        <dbReference type="ChEBI" id="CHEBI:18420"/>
    </cofactor>
</comment>
<dbReference type="InterPro" id="IPR037143">
    <property type="entry name" value="4-PPantetheinyl_Trfase_dom_sf"/>
</dbReference>
<accession>A0A150L7V7</accession>
<dbReference type="GO" id="GO:0019878">
    <property type="term" value="P:lysine biosynthetic process via aminoadipic acid"/>
    <property type="evidence" value="ECO:0007669"/>
    <property type="project" value="TreeGrafter"/>
</dbReference>
<dbReference type="RefSeq" id="WP_061570220.1">
    <property type="nucleotide sequence ID" value="NZ_LQYT01000140.1"/>
</dbReference>
<evidence type="ECO:0000256" key="5">
    <source>
        <dbReference type="ARBA" id="ARBA00022679"/>
    </source>
</evidence>
<dbReference type="InterPro" id="IPR008278">
    <property type="entry name" value="4-PPantetheinyl_Trfase_dom"/>
</dbReference>
<dbReference type="Gene3D" id="3.90.470.20">
    <property type="entry name" value="4'-phosphopantetheinyl transferase domain"/>
    <property type="match status" value="1"/>
</dbReference>
<evidence type="ECO:0000259" key="12">
    <source>
        <dbReference type="Pfam" id="PF01648"/>
    </source>
</evidence>
<dbReference type="PANTHER" id="PTHR12215">
    <property type="entry name" value="PHOSPHOPANTETHEINE TRANSFERASE"/>
    <property type="match status" value="1"/>
</dbReference>
<organism evidence="13 14">
    <name type="scientific">Caldibacillus debilis</name>
    <dbReference type="NCBI Taxonomy" id="301148"/>
    <lineage>
        <taxon>Bacteria</taxon>
        <taxon>Bacillati</taxon>
        <taxon>Bacillota</taxon>
        <taxon>Bacilli</taxon>
        <taxon>Bacillales</taxon>
        <taxon>Bacillaceae</taxon>
        <taxon>Caldibacillus</taxon>
    </lineage>
</organism>
<comment type="similarity">
    <text evidence="11">Belongs to the P-Pant transferase superfamily. AcpS family.</text>
</comment>
<evidence type="ECO:0000256" key="6">
    <source>
        <dbReference type="ARBA" id="ARBA00022723"/>
    </source>
</evidence>
<keyword evidence="9 11" id="KW-0443">Lipid metabolism</keyword>
<comment type="similarity">
    <text evidence="2">Belongs to the P-Pant transferase superfamily. Gsp/Sfp/HetI/AcpT family.</text>
</comment>
<dbReference type="OrthoDB" id="517356at2"/>
<dbReference type="AlphaFoldDB" id="A0A150L7V7"/>
<dbReference type="GO" id="GO:0005829">
    <property type="term" value="C:cytosol"/>
    <property type="evidence" value="ECO:0007669"/>
    <property type="project" value="TreeGrafter"/>
</dbReference>
<evidence type="ECO:0000256" key="9">
    <source>
        <dbReference type="ARBA" id="ARBA00023098"/>
    </source>
</evidence>
<dbReference type="GO" id="GO:0006633">
    <property type="term" value="P:fatty acid biosynthetic process"/>
    <property type="evidence" value="ECO:0007669"/>
    <property type="project" value="UniProtKB-UniRule"/>
</dbReference>
<feature type="binding site" evidence="11">
    <location>
        <position position="8"/>
    </location>
    <ligand>
        <name>Mg(2+)</name>
        <dbReference type="ChEBI" id="CHEBI:18420"/>
    </ligand>
</feature>
<dbReference type="InterPro" id="IPR002582">
    <property type="entry name" value="ACPS"/>
</dbReference>
<keyword evidence="10 11" id="KW-0275">Fatty acid biosynthesis</keyword>
<dbReference type="NCBIfam" id="TIGR00556">
    <property type="entry name" value="pantethn_trn"/>
    <property type="match status" value="1"/>
</dbReference>
<dbReference type="NCBIfam" id="TIGR00516">
    <property type="entry name" value="acpS"/>
    <property type="match status" value="1"/>
</dbReference>
<evidence type="ECO:0000256" key="1">
    <source>
        <dbReference type="ARBA" id="ARBA00001946"/>
    </source>
</evidence>
<comment type="subcellular location">
    <subcellularLocation>
        <location evidence="11">Cytoplasm</location>
    </subcellularLocation>
</comment>
<dbReference type="EMBL" id="LQYT01000140">
    <property type="protein sequence ID" value="KYD08397.1"/>
    <property type="molecule type" value="Genomic_DNA"/>
</dbReference>
<reference evidence="13 14" key="1">
    <citation type="submission" date="2016-01" db="EMBL/GenBank/DDBJ databases">
        <title>Draft Genome Sequences of Seven Thermophilic Sporeformers Isolated from Foods.</title>
        <authorList>
            <person name="Berendsen E.M."/>
            <person name="Wells-Bennik M.H."/>
            <person name="Krawcyk A.O."/>
            <person name="De Jong A."/>
            <person name="Holsappel S."/>
            <person name="Eijlander R.T."/>
            <person name="Kuipers O.P."/>
        </authorList>
    </citation>
    <scope>NUCLEOTIDE SEQUENCE [LARGE SCALE GENOMIC DNA]</scope>
    <source>
        <strain evidence="13 14">B4135</strain>
    </source>
</reference>
<evidence type="ECO:0000256" key="3">
    <source>
        <dbReference type="ARBA" id="ARBA00022490"/>
    </source>
</evidence>
<comment type="function">
    <text evidence="11">Transfers the 4'-phosphopantetheine moiety from coenzyme A to a Ser of acyl-carrier-protein.</text>
</comment>
<dbReference type="STRING" id="301148.B4135_4114"/>
<evidence type="ECO:0000256" key="10">
    <source>
        <dbReference type="ARBA" id="ARBA00023160"/>
    </source>
</evidence>
<dbReference type="GO" id="GO:0008897">
    <property type="term" value="F:holo-[acyl-carrier-protein] synthase activity"/>
    <property type="evidence" value="ECO:0007669"/>
    <property type="project" value="UniProtKB-UniRule"/>
</dbReference>
<proteinExistence type="inferred from homology"/>
<evidence type="ECO:0000256" key="7">
    <source>
        <dbReference type="ARBA" id="ARBA00022832"/>
    </source>
</evidence>
<keyword evidence="4 11" id="KW-0444">Lipid biosynthesis</keyword>
<gene>
    <name evidence="11" type="primary">acpS</name>
    <name evidence="13" type="ORF">B4135_4114</name>
</gene>
<evidence type="ECO:0000256" key="8">
    <source>
        <dbReference type="ARBA" id="ARBA00022842"/>
    </source>
</evidence>
<evidence type="ECO:0000256" key="11">
    <source>
        <dbReference type="HAMAP-Rule" id="MF_00101"/>
    </source>
</evidence>
<dbReference type="Proteomes" id="UP000075683">
    <property type="component" value="Unassembled WGS sequence"/>
</dbReference>
<dbReference type="SUPFAM" id="SSF56214">
    <property type="entry name" value="4'-phosphopantetheinyl transferase"/>
    <property type="match status" value="1"/>
</dbReference>
<dbReference type="PATRIC" id="fig|301148.3.peg.2395"/>
<comment type="catalytic activity">
    <reaction evidence="11">
        <text>apo-[ACP] + CoA = holo-[ACP] + adenosine 3',5'-bisphosphate + H(+)</text>
        <dbReference type="Rhea" id="RHEA:12068"/>
        <dbReference type="Rhea" id="RHEA-COMP:9685"/>
        <dbReference type="Rhea" id="RHEA-COMP:9690"/>
        <dbReference type="ChEBI" id="CHEBI:15378"/>
        <dbReference type="ChEBI" id="CHEBI:29999"/>
        <dbReference type="ChEBI" id="CHEBI:57287"/>
        <dbReference type="ChEBI" id="CHEBI:58343"/>
        <dbReference type="ChEBI" id="CHEBI:64479"/>
        <dbReference type="EC" id="2.7.8.7"/>
    </reaction>
</comment>
<evidence type="ECO:0000256" key="4">
    <source>
        <dbReference type="ARBA" id="ARBA00022516"/>
    </source>
</evidence>
<keyword evidence="7 11" id="KW-0276">Fatty acid metabolism</keyword>
<keyword evidence="5 11" id="KW-0808">Transferase</keyword>
<dbReference type="InterPro" id="IPR050559">
    <property type="entry name" value="P-Pant_transferase_sf"/>
</dbReference>
<dbReference type="HAMAP" id="MF_00101">
    <property type="entry name" value="AcpS"/>
    <property type="match status" value="1"/>
</dbReference>
<keyword evidence="8 11" id="KW-0460">Magnesium</keyword>
<keyword evidence="6 11" id="KW-0479">Metal-binding</keyword>